<dbReference type="Proteomes" id="UP000515928">
    <property type="component" value="Chromosome"/>
</dbReference>
<dbReference type="Gene3D" id="2.40.50.140">
    <property type="entry name" value="Nucleic acid-binding proteins"/>
    <property type="match status" value="1"/>
</dbReference>
<dbReference type="InterPro" id="IPR012340">
    <property type="entry name" value="NA-bd_OB-fold"/>
</dbReference>
<organism evidence="3 4">
    <name type="scientific">Erysipelothrix inopinata</name>
    <dbReference type="NCBI Taxonomy" id="225084"/>
    <lineage>
        <taxon>Bacteria</taxon>
        <taxon>Bacillati</taxon>
        <taxon>Bacillota</taxon>
        <taxon>Erysipelotrichia</taxon>
        <taxon>Erysipelotrichales</taxon>
        <taxon>Erysipelotrichaceae</taxon>
        <taxon>Erysipelothrix</taxon>
    </lineage>
</organism>
<evidence type="ECO:0000256" key="2">
    <source>
        <dbReference type="PROSITE-ProRule" id="PRU00252"/>
    </source>
</evidence>
<evidence type="ECO:0000313" key="4">
    <source>
        <dbReference type="Proteomes" id="UP000515928"/>
    </source>
</evidence>
<reference evidence="3 4" key="1">
    <citation type="submission" date="2020-08" db="EMBL/GenBank/DDBJ databases">
        <title>Genome sequence of Erysipelothrix inopinata DSM 15511T.</title>
        <authorList>
            <person name="Hyun D.-W."/>
            <person name="Bae J.-W."/>
        </authorList>
    </citation>
    <scope>NUCLEOTIDE SEQUENCE [LARGE SCALE GENOMIC DNA]</scope>
    <source>
        <strain evidence="3 4">DSM 15511</strain>
    </source>
</reference>
<evidence type="ECO:0000313" key="3">
    <source>
        <dbReference type="EMBL" id="QNN60462.1"/>
    </source>
</evidence>
<name>A0A7G9RXY7_9FIRM</name>
<proteinExistence type="predicted"/>
<dbReference type="SUPFAM" id="SSF50249">
    <property type="entry name" value="Nucleic acid-binding proteins"/>
    <property type="match status" value="1"/>
</dbReference>
<gene>
    <name evidence="3" type="ORF">H9L01_08810</name>
</gene>
<protein>
    <submittedName>
        <fullName evidence="3">Single-stranded DNA-binding protein</fullName>
    </submittedName>
</protein>
<dbReference type="KEGG" id="eio:H9L01_08810"/>
<evidence type="ECO:0000256" key="1">
    <source>
        <dbReference type="ARBA" id="ARBA00023125"/>
    </source>
</evidence>
<dbReference type="RefSeq" id="WP_187533591.1">
    <property type="nucleotide sequence ID" value="NZ_CBCSHU010000004.1"/>
</dbReference>
<dbReference type="GO" id="GO:0003697">
    <property type="term" value="F:single-stranded DNA binding"/>
    <property type="evidence" value="ECO:0007669"/>
    <property type="project" value="InterPro"/>
</dbReference>
<dbReference type="Pfam" id="PF00436">
    <property type="entry name" value="SSB"/>
    <property type="match status" value="1"/>
</dbReference>
<dbReference type="EMBL" id="CP060715">
    <property type="protein sequence ID" value="QNN60462.1"/>
    <property type="molecule type" value="Genomic_DNA"/>
</dbReference>
<dbReference type="AlphaFoldDB" id="A0A7G9RXY7"/>
<dbReference type="PROSITE" id="PS50935">
    <property type="entry name" value="SSB"/>
    <property type="match status" value="1"/>
</dbReference>
<sequence length="96" mass="11004">MNFIQLVGTVSKMPEQRPESTARNYSEMTLAVTSNFREATGQFRTDDFRICLWRGISDTIAESIKLGDLLAIKGRVEVFEGQYIVIAEHIEFLHHK</sequence>
<dbReference type="InterPro" id="IPR000424">
    <property type="entry name" value="Primosome_PriB/ssb"/>
</dbReference>
<accession>A0A7G9RXY7</accession>
<keyword evidence="4" id="KW-1185">Reference proteome</keyword>
<keyword evidence="1 2" id="KW-0238">DNA-binding</keyword>